<sequence>MKALDIAEVAKRSGVPASTLRFYEEKGLIRSIGRRGLRRLFDPGVLERLALIALGRAAGFSLDEITRMFSPDGRPRIDRQMLVAKADELDGTIRKLRAIRDGLRHAAACSAPSHMECPTFRRLVRAAASGAVGARRKKAPQPPRR</sequence>
<dbReference type="GO" id="GO:0003700">
    <property type="term" value="F:DNA-binding transcription factor activity"/>
    <property type="evidence" value="ECO:0007669"/>
    <property type="project" value="InterPro"/>
</dbReference>
<gene>
    <name evidence="3" type="ORF">GF068_35110</name>
</gene>
<reference evidence="3 4" key="1">
    <citation type="submission" date="2019-10" db="EMBL/GenBank/DDBJ databases">
        <title>A soil myxobacterium in the family Polyangiaceae.</title>
        <authorList>
            <person name="Li Y."/>
            <person name="Wang J."/>
        </authorList>
    </citation>
    <scope>NUCLEOTIDE SEQUENCE [LARGE SCALE GENOMIC DNA]</scope>
    <source>
        <strain evidence="3 4">DSM 14734</strain>
    </source>
</reference>
<proteinExistence type="predicted"/>
<comment type="caution">
    <text evidence="3">The sequence shown here is derived from an EMBL/GenBank/DDBJ whole genome shotgun (WGS) entry which is preliminary data.</text>
</comment>
<evidence type="ECO:0000256" key="1">
    <source>
        <dbReference type="ARBA" id="ARBA00023125"/>
    </source>
</evidence>
<feature type="domain" description="HTH merR-type" evidence="2">
    <location>
        <begin position="3"/>
        <end position="71"/>
    </location>
</feature>
<organism evidence="3 4">
    <name type="scientific">Polyangium spumosum</name>
    <dbReference type="NCBI Taxonomy" id="889282"/>
    <lineage>
        <taxon>Bacteria</taxon>
        <taxon>Pseudomonadati</taxon>
        <taxon>Myxococcota</taxon>
        <taxon>Polyangia</taxon>
        <taxon>Polyangiales</taxon>
        <taxon>Polyangiaceae</taxon>
        <taxon>Polyangium</taxon>
    </lineage>
</organism>
<dbReference type="SUPFAM" id="SSF46955">
    <property type="entry name" value="Putative DNA-binding domain"/>
    <property type="match status" value="1"/>
</dbReference>
<protein>
    <submittedName>
        <fullName evidence="3">MerR family transcriptional regulator</fullName>
    </submittedName>
</protein>
<dbReference type="EMBL" id="WJIE01000015">
    <property type="protein sequence ID" value="MRG97119.1"/>
    <property type="molecule type" value="Genomic_DNA"/>
</dbReference>
<evidence type="ECO:0000313" key="4">
    <source>
        <dbReference type="Proteomes" id="UP000440224"/>
    </source>
</evidence>
<dbReference type="PANTHER" id="PTHR30204:SF97">
    <property type="entry name" value="MERR FAMILY REGULATORY PROTEIN"/>
    <property type="match status" value="1"/>
</dbReference>
<dbReference type="Pfam" id="PF13411">
    <property type="entry name" value="MerR_1"/>
    <property type="match status" value="1"/>
</dbReference>
<evidence type="ECO:0000259" key="2">
    <source>
        <dbReference type="PROSITE" id="PS50937"/>
    </source>
</evidence>
<dbReference type="PROSITE" id="PS50937">
    <property type="entry name" value="HTH_MERR_2"/>
    <property type="match status" value="1"/>
</dbReference>
<dbReference type="PANTHER" id="PTHR30204">
    <property type="entry name" value="REDOX-CYCLING DRUG-SENSING TRANSCRIPTIONAL ACTIVATOR SOXR"/>
    <property type="match status" value="1"/>
</dbReference>
<dbReference type="InterPro" id="IPR047057">
    <property type="entry name" value="MerR_fam"/>
</dbReference>
<dbReference type="SMART" id="SM00422">
    <property type="entry name" value="HTH_MERR"/>
    <property type="match status" value="1"/>
</dbReference>
<name>A0A6N7PZ11_9BACT</name>
<dbReference type="RefSeq" id="WP_420814141.1">
    <property type="nucleotide sequence ID" value="NZ_WJIE01000015.1"/>
</dbReference>
<dbReference type="Gene3D" id="1.10.1660.10">
    <property type="match status" value="1"/>
</dbReference>
<evidence type="ECO:0000313" key="3">
    <source>
        <dbReference type="EMBL" id="MRG97119.1"/>
    </source>
</evidence>
<dbReference type="GO" id="GO:0003677">
    <property type="term" value="F:DNA binding"/>
    <property type="evidence" value="ECO:0007669"/>
    <property type="project" value="UniProtKB-KW"/>
</dbReference>
<keyword evidence="1" id="KW-0238">DNA-binding</keyword>
<dbReference type="Proteomes" id="UP000440224">
    <property type="component" value="Unassembled WGS sequence"/>
</dbReference>
<dbReference type="AlphaFoldDB" id="A0A6N7PZ11"/>
<dbReference type="PRINTS" id="PR00040">
    <property type="entry name" value="HTHMERR"/>
</dbReference>
<dbReference type="CDD" id="cd04781">
    <property type="entry name" value="HTH_MerR-like_sg6"/>
    <property type="match status" value="1"/>
</dbReference>
<dbReference type="InterPro" id="IPR000551">
    <property type="entry name" value="MerR-type_HTH_dom"/>
</dbReference>
<keyword evidence="4" id="KW-1185">Reference proteome</keyword>
<accession>A0A6N7PZ11</accession>
<dbReference type="InterPro" id="IPR009061">
    <property type="entry name" value="DNA-bd_dom_put_sf"/>
</dbReference>